<dbReference type="Proteomes" id="UP000595140">
    <property type="component" value="Unassembled WGS sequence"/>
</dbReference>
<proteinExistence type="predicted"/>
<dbReference type="AlphaFoldDB" id="A0A484L2V5"/>
<dbReference type="EMBL" id="OOIL02000923">
    <property type="protein sequence ID" value="VFQ70656.1"/>
    <property type="molecule type" value="Genomic_DNA"/>
</dbReference>
<dbReference type="OrthoDB" id="428918at2759"/>
<dbReference type="PANTHER" id="PTHR33116">
    <property type="entry name" value="REVERSE TRANSCRIPTASE ZINC-BINDING DOMAIN-CONTAINING PROTEIN-RELATED-RELATED"/>
    <property type="match status" value="1"/>
</dbReference>
<accession>A0A484L2V5</accession>
<keyword evidence="3" id="KW-1185">Reference proteome</keyword>
<evidence type="ECO:0000259" key="1">
    <source>
        <dbReference type="Pfam" id="PF13966"/>
    </source>
</evidence>
<reference evidence="2 3" key="1">
    <citation type="submission" date="2018-04" db="EMBL/GenBank/DDBJ databases">
        <authorList>
            <person name="Vogel A."/>
        </authorList>
    </citation>
    <scope>NUCLEOTIDE SEQUENCE [LARGE SCALE GENOMIC DNA]</scope>
</reference>
<feature type="domain" description="Reverse transcriptase zinc-binding" evidence="1">
    <location>
        <begin position="519"/>
        <end position="601"/>
    </location>
</feature>
<protein>
    <recommendedName>
        <fullName evidence="1">Reverse transcriptase zinc-binding domain-containing protein</fullName>
    </recommendedName>
</protein>
<sequence>MEFAILQLSWIGKVPAILRIVDSYESTREFDCHAWTGVRSKEYWDSSPRTGGMSGLAYKLKGLKAILSKWNKEHFGDIFKDVIKNELKAAKAQKLFEDYPTEDNRTASNLASAELIISLNRELGYWKQKANIKWMKDGDCNSKFFHSYVKGKRCKLSIRSIVDSSGKILNTQEDISGEAVKFYKESFSQVSYPETNLISSFIPKVINDHDNLSICYLPTEEEIKKAVWELNPDSAAGPDGFNGHFFRTFWDIIKRDVILACLEFFLGFPVPKSFGSTLITLIPKKEDPKRFGDYRPISLSTFMSHFNTGNLPMVSHLAFADDLVIFVNGASNNLKKLRKILDDYQKASGQEVNLSKSCFYTGKKVHPHKIINMSQSLGMANGSLPFTYLGASIVHTLPQSIIRILHMKMANFLWGFREGKPKYHWGQWKTLCTTYDEGGLGIRSLEDIQEAYSMKLWWKVQTGESKWARYMRERYLRQNIIKERVIDSPIWKRICRVDIKASDHILVKDNQITWRDGGFSLTKAYNICRDANTTQLSYSYCWNNSQIPKVKFFLWRALKNLLPFHNNLRKMGYHLASKCPLCNRKEETTDHILLQCPWSQEIRKFFADSLQGPNPRPMLTLNQHIMEWNLSYRKKNLKGNLRLILPGIIARQIWKEYNRIKYDNGTPNSFKVKKGILETTHSWSWTKRKKKWMIKDPSLDNMGFKLFYLFGKDVRRKNMLLTF</sequence>
<organism evidence="2 3">
    <name type="scientific">Cuscuta campestris</name>
    <dbReference type="NCBI Taxonomy" id="132261"/>
    <lineage>
        <taxon>Eukaryota</taxon>
        <taxon>Viridiplantae</taxon>
        <taxon>Streptophyta</taxon>
        <taxon>Embryophyta</taxon>
        <taxon>Tracheophyta</taxon>
        <taxon>Spermatophyta</taxon>
        <taxon>Magnoliopsida</taxon>
        <taxon>eudicotyledons</taxon>
        <taxon>Gunneridae</taxon>
        <taxon>Pentapetalae</taxon>
        <taxon>asterids</taxon>
        <taxon>lamiids</taxon>
        <taxon>Solanales</taxon>
        <taxon>Convolvulaceae</taxon>
        <taxon>Cuscuteae</taxon>
        <taxon>Cuscuta</taxon>
        <taxon>Cuscuta subgen. Grammica</taxon>
        <taxon>Cuscuta sect. Cleistogrammica</taxon>
    </lineage>
</organism>
<evidence type="ECO:0000313" key="2">
    <source>
        <dbReference type="EMBL" id="VFQ70656.1"/>
    </source>
</evidence>
<dbReference type="Pfam" id="PF13966">
    <property type="entry name" value="zf-RVT"/>
    <property type="match status" value="1"/>
</dbReference>
<name>A0A484L2V5_9ASTE</name>
<gene>
    <name evidence="2" type="ORF">CCAM_LOCUS12432</name>
</gene>
<dbReference type="InterPro" id="IPR026960">
    <property type="entry name" value="RVT-Znf"/>
</dbReference>
<evidence type="ECO:0000313" key="3">
    <source>
        <dbReference type="Proteomes" id="UP000595140"/>
    </source>
</evidence>
<dbReference type="PANTHER" id="PTHR33116:SF78">
    <property type="entry name" value="OS12G0587133 PROTEIN"/>
    <property type="match status" value="1"/>
</dbReference>